<dbReference type="EMBL" id="SGXE01000002">
    <property type="protein sequence ID" value="RZS93825.1"/>
    <property type="molecule type" value="Genomic_DNA"/>
</dbReference>
<dbReference type="InterPro" id="IPR025347">
    <property type="entry name" value="DUF4251"/>
</dbReference>
<protein>
    <submittedName>
        <fullName evidence="1">Uncharacterized protein DUF4251</fullName>
    </submittedName>
</protein>
<dbReference type="OrthoDB" id="1448121at2"/>
<dbReference type="AlphaFoldDB" id="A0A4Q7P250"/>
<reference evidence="1 2" key="1">
    <citation type="submission" date="2019-02" db="EMBL/GenBank/DDBJ databases">
        <title>Genomic Encyclopedia of Type Strains, Phase IV (KMG-IV): sequencing the most valuable type-strain genomes for metagenomic binning, comparative biology and taxonomic classification.</title>
        <authorList>
            <person name="Goeker M."/>
        </authorList>
    </citation>
    <scope>NUCLEOTIDE SEQUENCE [LARGE SCALE GENOMIC DNA]</scope>
    <source>
        <strain evidence="1 2">DSM 17196</strain>
    </source>
</reference>
<dbReference type="RefSeq" id="WP_130286934.1">
    <property type="nucleotide sequence ID" value="NZ_SGXE01000002.1"/>
</dbReference>
<proteinExistence type="predicted"/>
<comment type="caution">
    <text evidence="1">The sequence shown here is derived from an EMBL/GenBank/DDBJ whole genome shotgun (WGS) entry which is preliminary data.</text>
</comment>
<organism evidence="1 2">
    <name type="scientific">Aquimarina brevivitae</name>
    <dbReference type="NCBI Taxonomy" id="323412"/>
    <lineage>
        <taxon>Bacteria</taxon>
        <taxon>Pseudomonadati</taxon>
        <taxon>Bacteroidota</taxon>
        <taxon>Flavobacteriia</taxon>
        <taxon>Flavobacteriales</taxon>
        <taxon>Flavobacteriaceae</taxon>
        <taxon>Aquimarina</taxon>
    </lineage>
</organism>
<dbReference type="Gene3D" id="2.40.128.410">
    <property type="match status" value="1"/>
</dbReference>
<dbReference type="Pfam" id="PF14059">
    <property type="entry name" value="DUF4251"/>
    <property type="match status" value="1"/>
</dbReference>
<evidence type="ECO:0000313" key="1">
    <source>
        <dbReference type="EMBL" id="RZS93825.1"/>
    </source>
</evidence>
<name>A0A4Q7P250_9FLAO</name>
<sequence length="190" mass="21055">MDMKKVLYYFILGAICVSCSSTKQTVDSATAAKIQTLVTSDRWTVESDWAFPLTTSSINIMYNAGLIPPGSTGNRINLIGNTNYFTKVGDSISVYMPFFGDRQLGGGYNNTSSAITFEGAPKRYEVKRNEKKAVTTIETAFTSKTESYNAILRIYDSGITEIIIYGSHRSSMRYTGRINKLKEQAVTSLQ</sequence>
<dbReference type="Proteomes" id="UP000292262">
    <property type="component" value="Unassembled WGS sequence"/>
</dbReference>
<evidence type="ECO:0000313" key="2">
    <source>
        <dbReference type="Proteomes" id="UP000292262"/>
    </source>
</evidence>
<keyword evidence="2" id="KW-1185">Reference proteome</keyword>
<accession>A0A4Q7P250</accession>
<gene>
    <name evidence="1" type="ORF">EV197_2406</name>
</gene>